<dbReference type="Proteomes" id="UP000291334">
    <property type="component" value="Unassembled WGS sequence"/>
</dbReference>
<keyword evidence="7" id="KW-1133">Transmembrane helix</keyword>
<evidence type="ECO:0000256" key="2">
    <source>
        <dbReference type="ARBA" id="ARBA00022448"/>
    </source>
</evidence>
<evidence type="ECO:0000256" key="1">
    <source>
        <dbReference type="ARBA" id="ARBA00004533"/>
    </source>
</evidence>
<evidence type="ECO:0000256" key="3">
    <source>
        <dbReference type="ARBA" id="ARBA00022475"/>
    </source>
</evidence>
<keyword evidence="12" id="KW-1185">Reference proteome</keyword>
<evidence type="ECO:0000256" key="9">
    <source>
        <dbReference type="SAM" id="MobiDB-lite"/>
    </source>
</evidence>
<evidence type="ECO:0000256" key="5">
    <source>
        <dbReference type="ARBA" id="ARBA00022692"/>
    </source>
</evidence>
<dbReference type="EMBL" id="QJUM01000027">
    <property type="protein sequence ID" value="TBV01912.1"/>
    <property type="molecule type" value="Genomic_DNA"/>
</dbReference>
<evidence type="ECO:0000313" key="12">
    <source>
        <dbReference type="Proteomes" id="UP000291334"/>
    </source>
</evidence>
<accession>A0ABY1Z1Q3</accession>
<evidence type="ECO:0000313" key="11">
    <source>
        <dbReference type="EMBL" id="TBV01912.1"/>
    </source>
</evidence>
<keyword evidence="2" id="KW-0813">Transport</keyword>
<protein>
    <recommendedName>
        <fullName evidence="10">Type II secretion system protein GspC N-terminal domain-containing protein</fullName>
    </recommendedName>
</protein>
<keyword evidence="8" id="KW-0472">Membrane</keyword>
<comment type="caution">
    <text evidence="11">The sequence shown here is derived from an EMBL/GenBank/DDBJ whole genome shotgun (WGS) entry which is preliminary data.</text>
</comment>
<keyword evidence="5" id="KW-0812">Transmembrane</keyword>
<dbReference type="RefSeq" id="WP_131177300.1">
    <property type="nucleotide sequence ID" value="NZ_QJUM01000027.1"/>
</dbReference>
<reference evidence="11 12" key="1">
    <citation type="submission" date="2018-06" db="EMBL/GenBank/DDBJ databases">
        <title>Three novel Pseudomonas species isolated from symptomatic oak.</title>
        <authorList>
            <person name="Bueno-Gonzalez V."/>
            <person name="Brady C."/>
        </authorList>
    </citation>
    <scope>NUCLEOTIDE SEQUENCE [LARGE SCALE GENOMIC DNA]</scope>
    <source>
        <strain evidence="11 12">P26B</strain>
    </source>
</reference>
<feature type="region of interest" description="Disordered" evidence="9">
    <location>
        <begin position="173"/>
        <end position="199"/>
    </location>
</feature>
<evidence type="ECO:0000256" key="6">
    <source>
        <dbReference type="ARBA" id="ARBA00022927"/>
    </source>
</evidence>
<sequence length="214" mass="23380">MASLLIKLNRLMESSLFRWTSMPLVMGCLAALLAFKSIALRQTLQLPADANIPLDQPQAASPKPLSAELLTLFGTSRDKEAAQPELAVLPESNLNLQVSAIFFNSSAAQSHVILEDGDKTLSLKPGEEVRPGITLQKVESHRITLKRNGQLEQVSFRGYGDSPADVNLESLPPIAQSMAPPTPTMPNAEQPAMEPNNVPTPYQQYIQRKIAQNK</sequence>
<keyword evidence="6" id="KW-0653">Protein transport</keyword>
<dbReference type="Gene3D" id="2.30.30.830">
    <property type="match status" value="1"/>
</dbReference>
<comment type="subcellular location">
    <subcellularLocation>
        <location evidence="1">Cell inner membrane</location>
    </subcellularLocation>
</comment>
<keyword evidence="4" id="KW-0997">Cell inner membrane</keyword>
<keyword evidence="3" id="KW-1003">Cell membrane</keyword>
<organism evidence="11 12">
    <name type="scientific">Phytopseudomonas dryadis</name>
    <dbReference type="NCBI Taxonomy" id="2487520"/>
    <lineage>
        <taxon>Bacteria</taxon>
        <taxon>Pseudomonadati</taxon>
        <taxon>Pseudomonadota</taxon>
        <taxon>Gammaproteobacteria</taxon>
        <taxon>Pseudomonadales</taxon>
        <taxon>Pseudomonadaceae</taxon>
        <taxon>Phytopseudomonas</taxon>
    </lineage>
</organism>
<evidence type="ECO:0000256" key="7">
    <source>
        <dbReference type="ARBA" id="ARBA00022989"/>
    </source>
</evidence>
<name>A0ABY1Z1Q3_9GAMM</name>
<evidence type="ECO:0000259" key="10">
    <source>
        <dbReference type="Pfam" id="PF11356"/>
    </source>
</evidence>
<dbReference type="InterPro" id="IPR024961">
    <property type="entry name" value="T2SS_GspC_N"/>
</dbReference>
<feature type="domain" description="Type II secretion system protein GspC N-terminal" evidence="10">
    <location>
        <begin position="47"/>
        <end position="155"/>
    </location>
</feature>
<dbReference type="Pfam" id="PF11356">
    <property type="entry name" value="T2SSC"/>
    <property type="match status" value="1"/>
</dbReference>
<evidence type="ECO:0000256" key="4">
    <source>
        <dbReference type="ARBA" id="ARBA00022519"/>
    </source>
</evidence>
<evidence type="ECO:0000256" key="8">
    <source>
        <dbReference type="ARBA" id="ARBA00023136"/>
    </source>
</evidence>
<proteinExistence type="predicted"/>
<gene>
    <name evidence="11" type="ORF">DNK34_20050</name>
</gene>